<feature type="region of interest" description="Disordered" evidence="1">
    <location>
        <begin position="88"/>
        <end position="131"/>
    </location>
</feature>
<proteinExistence type="predicted"/>
<accession>A0A8S3K2Q9</accession>
<gene>
    <name evidence="3" type="ORF">SMN809_LOCUS83603</name>
</gene>
<dbReference type="Proteomes" id="UP000676336">
    <property type="component" value="Unassembled WGS sequence"/>
</dbReference>
<keyword evidence="2" id="KW-0812">Transmembrane</keyword>
<feature type="transmembrane region" description="Helical" evidence="2">
    <location>
        <begin position="21"/>
        <end position="42"/>
    </location>
</feature>
<evidence type="ECO:0000256" key="2">
    <source>
        <dbReference type="SAM" id="Phobius"/>
    </source>
</evidence>
<evidence type="ECO:0000313" key="4">
    <source>
        <dbReference type="Proteomes" id="UP000676336"/>
    </source>
</evidence>
<sequence length="131" mass="15203">MISKPDAQKPGVFSFMHPVSMEIWLCLSLAYFTVSVVLFLTSRVINSGWQRRVVKRPSYRSFSYPKSVNDRRKSLMELQRQKRTTNFSEAINDLPVTSRPSINGRARCRTRPQTQTLTKPNTNVHKKRTQS</sequence>
<protein>
    <submittedName>
        <fullName evidence="3">Uncharacterized protein</fullName>
    </submittedName>
</protein>
<evidence type="ECO:0000256" key="1">
    <source>
        <dbReference type="SAM" id="MobiDB-lite"/>
    </source>
</evidence>
<keyword evidence="2" id="KW-1133">Transmembrane helix</keyword>
<keyword evidence="2" id="KW-0472">Membrane</keyword>
<comment type="caution">
    <text evidence="3">The sequence shown here is derived from an EMBL/GenBank/DDBJ whole genome shotgun (WGS) entry which is preliminary data.</text>
</comment>
<evidence type="ECO:0000313" key="3">
    <source>
        <dbReference type="EMBL" id="CAF5224020.1"/>
    </source>
</evidence>
<feature type="non-terminal residue" evidence="3">
    <location>
        <position position="1"/>
    </location>
</feature>
<dbReference type="AlphaFoldDB" id="A0A8S3K2Q9"/>
<reference evidence="3" key="1">
    <citation type="submission" date="2021-02" db="EMBL/GenBank/DDBJ databases">
        <authorList>
            <person name="Nowell W R."/>
        </authorList>
    </citation>
    <scope>NUCLEOTIDE SEQUENCE</scope>
</reference>
<organism evidence="3 4">
    <name type="scientific">Rotaria magnacalcarata</name>
    <dbReference type="NCBI Taxonomy" id="392030"/>
    <lineage>
        <taxon>Eukaryota</taxon>
        <taxon>Metazoa</taxon>
        <taxon>Spiralia</taxon>
        <taxon>Gnathifera</taxon>
        <taxon>Rotifera</taxon>
        <taxon>Eurotatoria</taxon>
        <taxon>Bdelloidea</taxon>
        <taxon>Philodinida</taxon>
        <taxon>Philodinidae</taxon>
        <taxon>Rotaria</taxon>
    </lineage>
</organism>
<feature type="compositionally biased region" description="Polar residues" evidence="1">
    <location>
        <begin position="111"/>
        <end position="123"/>
    </location>
</feature>
<dbReference type="EMBL" id="CAJOBI010356238">
    <property type="protein sequence ID" value="CAF5224020.1"/>
    <property type="molecule type" value="Genomic_DNA"/>
</dbReference>
<dbReference type="Gene3D" id="1.10.287.70">
    <property type="match status" value="1"/>
</dbReference>
<name>A0A8S3K2Q9_9BILA</name>